<evidence type="ECO:0000259" key="1">
    <source>
        <dbReference type="PROSITE" id="PS50011"/>
    </source>
</evidence>
<dbReference type="Gene3D" id="1.10.510.10">
    <property type="entry name" value="Transferase(Phosphotransferase) domain 1"/>
    <property type="match status" value="1"/>
</dbReference>
<accession>A0AAV2Z7G0</accession>
<dbReference type="PANTHER" id="PTHR44329">
    <property type="entry name" value="SERINE/THREONINE-PROTEIN KINASE TNNI3K-RELATED"/>
    <property type="match status" value="1"/>
</dbReference>
<dbReference type="Proteomes" id="UP001146120">
    <property type="component" value="Unassembled WGS sequence"/>
</dbReference>
<dbReference type="InterPro" id="IPR000719">
    <property type="entry name" value="Prot_kinase_dom"/>
</dbReference>
<evidence type="ECO:0000313" key="2">
    <source>
        <dbReference type="EMBL" id="DBA01607.1"/>
    </source>
</evidence>
<keyword evidence="3" id="KW-1185">Reference proteome</keyword>
<sequence length="121" mass="13319">MTAAMGTSLWLAPEIILCRQDYDQFADIYSLGVVLSELDTHQLPYEDLVGPSGARLNAVTVVHAVGNGTLRPTFSDTCPRELEDLAHRCLDFDPARRPTANAVMHALSGIMAWHQSHRISC</sequence>
<evidence type="ECO:0000313" key="3">
    <source>
        <dbReference type="Proteomes" id="UP001146120"/>
    </source>
</evidence>
<dbReference type="InterPro" id="IPR051681">
    <property type="entry name" value="Ser/Thr_Kinases-Pseudokinases"/>
</dbReference>
<gene>
    <name evidence="2" type="ORF">N0F65_011363</name>
</gene>
<dbReference type="GO" id="GO:0005524">
    <property type="term" value="F:ATP binding"/>
    <property type="evidence" value="ECO:0007669"/>
    <property type="project" value="InterPro"/>
</dbReference>
<proteinExistence type="predicted"/>
<name>A0AAV2Z7G0_9STRA</name>
<dbReference type="Pfam" id="PF00069">
    <property type="entry name" value="Pkinase"/>
    <property type="match status" value="1"/>
</dbReference>
<reference evidence="2" key="1">
    <citation type="submission" date="2022-11" db="EMBL/GenBank/DDBJ databases">
        <authorList>
            <person name="Morgan W.R."/>
            <person name="Tartar A."/>
        </authorList>
    </citation>
    <scope>NUCLEOTIDE SEQUENCE</scope>
    <source>
        <strain evidence="2">ARSEF 373</strain>
    </source>
</reference>
<dbReference type="EMBL" id="DAKRPA010000044">
    <property type="protein sequence ID" value="DBA01607.1"/>
    <property type="molecule type" value="Genomic_DNA"/>
</dbReference>
<dbReference type="AlphaFoldDB" id="A0AAV2Z7G0"/>
<dbReference type="PANTHER" id="PTHR44329:SF214">
    <property type="entry name" value="PROTEIN KINASE DOMAIN-CONTAINING PROTEIN"/>
    <property type="match status" value="1"/>
</dbReference>
<dbReference type="GO" id="GO:0004674">
    <property type="term" value="F:protein serine/threonine kinase activity"/>
    <property type="evidence" value="ECO:0007669"/>
    <property type="project" value="TreeGrafter"/>
</dbReference>
<organism evidence="2 3">
    <name type="scientific">Lagenidium giganteum</name>
    <dbReference type="NCBI Taxonomy" id="4803"/>
    <lineage>
        <taxon>Eukaryota</taxon>
        <taxon>Sar</taxon>
        <taxon>Stramenopiles</taxon>
        <taxon>Oomycota</taxon>
        <taxon>Peronosporomycetes</taxon>
        <taxon>Pythiales</taxon>
        <taxon>Pythiaceae</taxon>
    </lineage>
</organism>
<comment type="caution">
    <text evidence="2">The sequence shown here is derived from an EMBL/GenBank/DDBJ whole genome shotgun (WGS) entry which is preliminary data.</text>
</comment>
<dbReference type="PROSITE" id="PS50011">
    <property type="entry name" value="PROTEIN_KINASE_DOM"/>
    <property type="match status" value="1"/>
</dbReference>
<protein>
    <recommendedName>
        <fullName evidence="1">Protein kinase domain-containing protein</fullName>
    </recommendedName>
</protein>
<feature type="domain" description="Protein kinase" evidence="1">
    <location>
        <begin position="1"/>
        <end position="108"/>
    </location>
</feature>
<dbReference type="SUPFAM" id="SSF56112">
    <property type="entry name" value="Protein kinase-like (PK-like)"/>
    <property type="match status" value="1"/>
</dbReference>
<reference evidence="2" key="2">
    <citation type="journal article" date="2023" name="Microbiol Resour">
        <title>Decontamination and Annotation of the Draft Genome Sequence of the Oomycete Lagenidium giganteum ARSEF 373.</title>
        <authorList>
            <person name="Morgan W.R."/>
            <person name="Tartar A."/>
        </authorList>
    </citation>
    <scope>NUCLEOTIDE SEQUENCE</scope>
    <source>
        <strain evidence="2">ARSEF 373</strain>
    </source>
</reference>
<dbReference type="InterPro" id="IPR011009">
    <property type="entry name" value="Kinase-like_dom_sf"/>
</dbReference>